<dbReference type="RefSeq" id="XP_041542251.1">
    <property type="nucleotide sequence ID" value="XM_041688470.1"/>
</dbReference>
<proteinExistence type="predicted"/>
<feature type="domain" description="DDE-1" evidence="1">
    <location>
        <begin position="31"/>
        <end position="126"/>
    </location>
</feature>
<evidence type="ECO:0000259" key="1">
    <source>
        <dbReference type="Pfam" id="PF03184"/>
    </source>
</evidence>
<dbReference type="GeneID" id="64959810"/>
<organism evidence="2 3">
    <name type="scientific">Aspergillus kawachii</name>
    <name type="common">White koji mold</name>
    <name type="synonym">Aspergillus awamori var. kawachi</name>
    <dbReference type="NCBI Taxonomy" id="1069201"/>
    <lineage>
        <taxon>Eukaryota</taxon>
        <taxon>Fungi</taxon>
        <taxon>Dikarya</taxon>
        <taxon>Ascomycota</taxon>
        <taxon>Pezizomycotina</taxon>
        <taxon>Eurotiomycetes</taxon>
        <taxon>Eurotiomycetidae</taxon>
        <taxon>Eurotiales</taxon>
        <taxon>Aspergillaceae</taxon>
        <taxon>Aspergillus</taxon>
        <taxon>Aspergillus subgen. Circumdati</taxon>
    </lineage>
</organism>
<name>A0A7R7W8U6_ASPKA</name>
<dbReference type="Pfam" id="PF03184">
    <property type="entry name" value="DDE_1"/>
    <property type="match status" value="1"/>
</dbReference>
<protein>
    <recommendedName>
        <fullName evidence="1">DDE-1 domain-containing protein</fullName>
    </recommendedName>
</protein>
<sequence length="137" mass="15462">MLEIPQGRTQKTIISKKSLQHKASRLLALSEDWVSTIECCNTGGRVLAPYVIFKGNAVESSRKKMIRDKKAQVGCEEKGFSNERHQLKWLTRTFIPQTAVSQNTLSQRGTSSNRAIRLLLLDGHSSPVSFELFLPKY</sequence>
<dbReference type="KEGG" id="aluc:AKAW2_40168S"/>
<dbReference type="AlphaFoldDB" id="A0A7R7W8U6"/>
<reference evidence="2" key="1">
    <citation type="submission" date="2021-01" db="EMBL/GenBank/DDBJ databases">
        <authorList>
            <consortium name="Aspergillus luchuensis mut. kawachii IFO 4304 genome sequencing consortium"/>
            <person name="Kazuki M."/>
            <person name="Futagami T."/>
        </authorList>
    </citation>
    <scope>NUCLEOTIDE SEQUENCE</scope>
    <source>
        <strain evidence="2">IFO 4308</strain>
    </source>
</reference>
<evidence type="ECO:0000313" key="3">
    <source>
        <dbReference type="Proteomes" id="UP000661280"/>
    </source>
</evidence>
<keyword evidence="3" id="KW-1185">Reference proteome</keyword>
<dbReference type="EMBL" id="AP024428">
    <property type="protein sequence ID" value="BCR98485.1"/>
    <property type="molecule type" value="Genomic_DNA"/>
</dbReference>
<reference evidence="2" key="2">
    <citation type="submission" date="2021-02" db="EMBL/GenBank/DDBJ databases">
        <title>Aspergillus luchuensis mut. kawachii IFO 4304 genome sequence.</title>
        <authorList>
            <person name="Mori K."/>
            <person name="Kadooka C."/>
            <person name="Goto M."/>
            <person name="Futagami T."/>
        </authorList>
    </citation>
    <scope>NUCLEOTIDE SEQUENCE</scope>
    <source>
        <strain evidence="2">IFO 4308</strain>
    </source>
</reference>
<accession>A0A7R7W8U6</accession>
<gene>
    <name evidence="2" type="ORF">AKAW2_40168S</name>
</gene>
<evidence type="ECO:0000313" key="2">
    <source>
        <dbReference type="EMBL" id="BCR98485.1"/>
    </source>
</evidence>
<dbReference type="OrthoDB" id="4368338at2759"/>
<dbReference type="Proteomes" id="UP000661280">
    <property type="component" value="Chromosome 4"/>
</dbReference>
<dbReference type="InterPro" id="IPR004875">
    <property type="entry name" value="DDE_SF_endonuclease_dom"/>
</dbReference>
<dbReference type="GO" id="GO:0003676">
    <property type="term" value="F:nucleic acid binding"/>
    <property type="evidence" value="ECO:0007669"/>
    <property type="project" value="InterPro"/>
</dbReference>